<evidence type="ECO:0000259" key="1">
    <source>
        <dbReference type="Pfam" id="PF13391"/>
    </source>
</evidence>
<dbReference type="InterPro" id="IPR057203">
    <property type="entry name" value="DUF7881"/>
</dbReference>
<keyword evidence="4" id="KW-1185">Reference proteome</keyword>
<evidence type="ECO:0000313" key="4">
    <source>
        <dbReference type="Proteomes" id="UP000053732"/>
    </source>
</evidence>
<dbReference type="InterPro" id="IPR003615">
    <property type="entry name" value="HNH_nuc"/>
</dbReference>
<feature type="domain" description="HNH nuclease" evidence="1">
    <location>
        <begin position="127"/>
        <end position="200"/>
    </location>
</feature>
<evidence type="ECO:0000313" key="3">
    <source>
        <dbReference type="EMBL" id="CRL24233.1"/>
    </source>
</evidence>
<accession>A0A0G4PD25</accession>
<dbReference type="AlphaFoldDB" id="A0A0G4PD25"/>
<evidence type="ECO:0000259" key="2">
    <source>
        <dbReference type="Pfam" id="PF25324"/>
    </source>
</evidence>
<gene>
    <name evidence="3" type="ORF">PCAMFM013_S011g000227</name>
</gene>
<proteinExistence type="predicted"/>
<reference evidence="3 4" key="1">
    <citation type="journal article" date="2014" name="Nat. Commun.">
        <title>Multiple recent horizontal transfers of a large genomic region in cheese making fungi.</title>
        <authorList>
            <person name="Cheeseman K."/>
            <person name="Ropars J."/>
            <person name="Renault P."/>
            <person name="Dupont J."/>
            <person name="Gouzy J."/>
            <person name="Branca A."/>
            <person name="Abraham A.L."/>
            <person name="Ceppi M."/>
            <person name="Conseiller E."/>
            <person name="Debuchy R."/>
            <person name="Malagnac F."/>
            <person name="Goarin A."/>
            <person name="Silar P."/>
            <person name="Lacoste S."/>
            <person name="Sallet E."/>
            <person name="Bensimon A."/>
            <person name="Giraud T."/>
            <person name="Brygoo Y."/>
        </authorList>
    </citation>
    <scope>NUCLEOTIDE SEQUENCE [LARGE SCALE GENOMIC DNA]</scope>
    <source>
        <strain evidence="4">FM 013</strain>
    </source>
</reference>
<dbReference type="STRING" id="1429867.A0A0G4PD25"/>
<organism evidence="3 4">
    <name type="scientific">Penicillium camemberti (strain FM 013)</name>
    <dbReference type="NCBI Taxonomy" id="1429867"/>
    <lineage>
        <taxon>Eukaryota</taxon>
        <taxon>Fungi</taxon>
        <taxon>Dikarya</taxon>
        <taxon>Ascomycota</taxon>
        <taxon>Pezizomycotina</taxon>
        <taxon>Eurotiomycetes</taxon>
        <taxon>Eurotiomycetidae</taxon>
        <taxon>Eurotiales</taxon>
        <taxon>Aspergillaceae</taxon>
        <taxon>Penicillium</taxon>
    </lineage>
</organism>
<dbReference type="Proteomes" id="UP000053732">
    <property type="component" value="Unassembled WGS sequence"/>
</dbReference>
<protein>
    <submittedName>
        <fullName evidence="3">Str. FM013</fullName>
    </submittedName>
</protein>
<dbReference type="EMBL" id="HG793144">
    <property type="protein sequence ID" value="CRL24233.1"/>
    <property type="molecule type" value="Genomic_DNA"/>
</dbReference>
<sequence>MSGRNVNFYNGSTGAHLGGVRQNGSMTTANFFDMLMNVLLDVEATISIHLRGTSVLILINSNRLAEGDYDIFCPQGESLFLGVRNQANLLGEIKLTQDTCVRRVYSRDRSAREDSFRDSVRARDGKCVLTGVVNRSASLDNWAGFEAFHIYPLGQQELWNLNSFSRFITRPGRNPVNSVQNGLLLAANVHQLFDGLAVSVNPDDGYKITDFSVNNWDVDGRILDIVCRDPNKPDRVADELLRWHFRQCVLANMKGDGEPIFEHDFPPGTGHDK</sequence>
<dbReference type="Pfam" id="PF13391">
    <property type="entry name" value="HNH_2"/>
    <property type="match status" value="1"/>
</dbReference>
<feature type="domain" description="DUF7881" evidence="2">
    <location>
        <begin position="3"/>
        <end position="74"/>
    </location>
</feature>
<dbReference type="Pfam" id="PF25324">
    <property type="entry name" value="DUF7881"/>
    <property type="match status" value="1"/>
</dbReference>
<name>A0A0G4PD25_PENC3</name>